<dbReference type="AlphaFoldDB" id="A0A381EI13"/>
<sequence length="92" mass="10369">MGLDYTSGKNGVRFRLVEGDRGKGPSTTEGAKALSLPKERIITCYSDRNLKEKMRFKNKQGKYGIVKTPYKDVVVDILSIFIKTLTTQIEII</sequence>
<evidence type="ECO:0000313" key="2">
    <source>
        <dbReference type="Proteomes" id="UP000254161"/>
    </source>
</evidence>
<protein>
    <submittedName>
        <fullName evidence="1">Uncharacterized protein</fullName>
    </submittedName>
</protein>
<organism evidence="1 2">
    <name type="scientific">Campylobacter upsaliensis</name>
    <dbReference type="NCBI Taxonomy" id="28080"/>
    <lineage>
        <taxon>Bacteria</taxon>
        <taxon>Pseudomonadati</taxon>
        <taxon>Campylobacterota</taxon>
        <taxon>Epsilonproteobacteria</taxon>
        <taxon>Campylobacterales</taxon>
        <taxon>Campylobacteraceae</taxon>
        <taxon>Campylobacter</taxon>
    </lineage>
</organism>
<name>A0A381EI13_CAMUP</name>
<reference evidence="1 2" key="1">
    <citation type="submission" date="2018-06" db="EMBL/GenBank/DDBJ databases">
        <authorList>
            <consortium name="Pathogen Informatics"/>
            <person name="Doyle S."/>
        </authorList>
    </citation>
    <scope>NUCLEOTIDE SEQUENCE [LARGE SCALE GENOMIC DNA]</scope>
    <source>
        <strain evidence="1 2">NCTC12264</strain>
    </source>
</reference>
<accession>A0A381EI13</accession>
<evidence type="ECO:0000313" key="1">
    <source>
        <dbReference type="EMBL" id="SUX26665.1"/>
    </source>
</evidence>
<dbReference type="RefSeq" id="WP_115629874.1">
    <property type="nucleotide sequence ID" value="NZ_JANKIR010000023.1"/>
</dbReference>
<dbReference type="Proteomes" id="UP000254161">
    <property type="component" value="Unassembled WGS sequence"/>
</dbReference>
<gene>
    <name evidence="1" type="ORF">NCTC12264_00893</name>
</gene>
<proteinExistence type="predicted"/>
<dbReference type="EMBL" id="UFUZ01000001">
    <property type="protein sequence ID" value="SUX26665.1"/>
    <property type="molecule type" value="Genomic_DNA"/>
</dbReference>